<dbReference type="EMBL" id="RJUF01000125">
    <property type="protein sequence ID" value="MCP9764246.1"/>
    <property type="molecule type" value="Genomic_DNA"/>
</dbReference>
<dbReference type="EMBL" id="RJUF01000082">
    <property type="protein sequence ID" value="MCP9764163.1"/>
    <property type="molecule type" value="Genomic_DNA"/>
</dbReference>
<evidence type="ECO:0000313" key="5">
    <source>
        <dbReference type="Proteomes" id="UP001204144"/>
    </source>
</evidence>
<protein>
    <submittedName>
        <fullName evidence="1">Uncharacterized protein</fullName>
    </submittedName>
</protein>
<dbReference type="EMBL" id="RJUF01000083">
    <property type="protein sequence ID" value="MCP9764168.1"/>
    <property type="molecule type" value="Genomic_DNA"/>
</dbReference>
<name>A0AAE3KRX2_9BACT</name>
<sequence>MELYHTKSKNEWLTKKAKDYGSLVEKRGIYINLVLNFKLTVRMFDSSVFRSPITYKTVNYS</sequence>
<dbReference type="EMBL" id="RJUF01000012">
    <property type="protein sequence ID" value="MCP9762652.1"/>
    <property type="molecule type" value="Genomic_DNA"/>
</dbReference>
<evidence type="ECO:0000313" key="2">
    <source>
        <dbReference type="EMBL" id="MCP9764163.1"/>
    </source>
</evidence>
<evidence type="ECO:0000313" key="4">
    <source>
        <dbReference type="EMBL" id="MCP9764246.1"/>
    </source>
</evidence>
<accession>A0AAE3KRX2</accession>
<keyword evidence="5" id="KW-1185">Reference proteome</keyword>
<dbReference type="AlphaFoldDB" id="A0AAE3KRX2"/>
<gene>
    <name evidence="1" type="ORF">EGI31_06765</name>
    <name evidence="2" type="ORF">EGI31_14515</name>
    <name evidence="3" type="ORF">EGI31_14545</name>
    <name evidence="4" type="ORF">EGI31_14970</name>
</gene>
<organism evidence="1 5">
    <name type="scientific">Lacihabitans soyangensis</name>
    <dbReference type="NCBI Taxonomy" id="869394"/>
    <lineage>
        <taxon>Bacteria</taxon>
        <taxon>Pseudomonadati</taxon>
        <taxon>Bacteroidota</taxon>
        <taxon>Cytophagia</taxon>
        <taxon>Cytophagales</taxon>
        <taxon>Leadbetterellaceae</taxon>
        <taxon>Lacihabitans</taxon>
    </lineage>
</organism>
<comment type="caution">
    <text evidence="1">The sequence shown here is derived from an EMBL/GenBank/DDBJ whole genome shotgun (WGS) entry which is preliminary data.</text>
</comment>
<reference evidence="1 5" key="1">
    <citation type="submission" date="2018-11" db="EMBL/GenBank/DDBJ databases">
        <title>Novel bacteria species description.</title>
        <authorList>
            <person name="Han J.-H."/>
        </authorList>
    </citation>
    <scope>NUCLEOTIDE SEQUENCE [LARGE SCALE GENOMIC DNA]</scope>
    <source>
        <strain evidence="1 5">KCTC23259</strain>
    </source>
</reference>
<dbReference type="Proteomes" id="UP001204144">
    <property type="component" value="Unassembled WGS sequence"/>
</dbReference>
<proteinExistence type="predicted"/>
<evidence type="ECO:0000313" key="1">
    <source>
        <dbReference type="EMBL" id="MCP9762652.1"/>
    </source>
</evidence>
<evidence type="ECO:0000313" key="3">
    <source>
        <dbReference type="EMBL" id="MCP9764168.1"/>
    </source>
</evidence>